<sequence>RISILPYQITTQIFKNLSSYDILNFCSAFPHWSSFLKTQKAKDHFNQDIKNWTWIDRHLYNLLLPKKSASEFSNTIKAVQYYHKCNACIKDYEKERARKGSSICECILTGNLSADSKIPLNFDSVITIDNRHIDELHLESRKMAAFTLGGYNYDSIFYYKPLLWKRRRNIEVDSCVIYFAHSLWQDHGDLKDIFVDLRPDQTAVIVVVKDSRRQSRGYKNNIDFLIGFIEDEMGGFEDSLLAKTLSNWCLWLLESDETKFLNVMDVYKWTSFHILKRKMNLQI</sequence>
<dbReference type="InterPro" id="IPR001810">
    <property type="entry name" value="F-box_dom"/>
</dbReference>
<evidence type="ECO:0000259" key="1">
    <source>
        <dbReference type="PROSITE" id="PS50181"/>
    </source>
</evidence>
<keyword evidence="3" id="KW-1185">Reference proteome</keyword>
<feature type="non-terminal residue" evidence="2">
    <location>
        <position position="1"/>
    </location>
</feature>
<reference evidence="2 3" key="1">
    <citation type="submission" date="2019-07" db="EMBL/GenBank/DDBJ databases">
        <authorList>
            <person name="Jastrzebski P J."/>
            <person name="Paukszto L."/>
            <person name="Jastrzebski P J."/>
        </authorList>
    </citation>
    <scope>NUCLEOTIDE SEQUENCE [LARGE SCALE GENOMIC DNA]</scope>
    <source>
        <strain evidence="2 3">WMS-il1</strain>
    </source>
</reference>
<dbReference type="AlphaFoldDB" id="A0A564Z9K4"/>
<organism evidence="2 3">
    <name type="scientific">Hymenolepis diminuta</name>
    <name type="common">Rat tapeworm</name>
    <dbReference type="NCBI Taxonomy" id="6216"/>
    <lineage>
        <taxon>Eukaryota</taxon>
        <taxon>Metazoa</taxon>
        <taxon>Spiralia</taxon>
        <taxon>Lophotrochozoa</taxon>
        <taxon>Platyhelminthes</taxon>
        <taxon>Cestoda</taxon>
        <taxon>Eucestoda</taxon>
        <taxon>Cyclophyllidea</taxon>
        <taxon>Hymenolepididae</taxon>
        <taxon>Hymenolepis</taxon>
    </lineage>
</organism>
<dbReference type="PROSITE" id="PS50181">
    <property type="entry name" value="FBOX"/>
    <property type="match status" value="1"/>
</dbReference>
<evidence type="ECO:0000313" key="2">
    <source>
        <dbReference type="EMBL" id="VUZ55558.1"/>
    </source>
</evidence>
<name>A0A564Z9K4_HYMDI</name>
<dbReference type="Proteomes" id="UP000321570">
    <property type="component" value="Unassembled WGS sequence"/>
</dbReference>
<feature type="domain" description="F-box" evidence="1">
    <location>
        <begin position="1"/>
        <end position="49"/>
    </location>
</feature>
<accession>A0A564Z9K4</accession>
<proteinExistence type="predicted"/>
<protein>
    <recommendedName>
        <fullName evidence="1">F-box domain-containing protein</fullName>
    </recommendedName>
</protein>
<dbReference type="EMBL" id="CABIJS010000695">
    <property type="protein sequence ID" value="VUZ55558.1"/>
    <property type="molecule type" value="Genomic_DNA"/>
</dbReference>
<gene>
    <name evidence="2" type="ORF">WMSIL1_LOCUS13362</name>
</gene>
<evidence type="ECO:0000313" key="3">
    <source>
        <dbReference type="Proteomes" id="UP000321570"/>
    </source>
</evidence>